<dbReference type="Pfam" id="PF13560">
    <property type="entry name" value="HTH_31"/>
    <property type="match status" value="1"/>
</dbReference>
<dbReference type="GO" id="GO:0003677">
    <property type="term" value="F:DNA binding"/>
    <property type="evidence" value="ECO:0007669"/>
    <property type="project" value="InterPro"/>
</dbReference>
<dbReference type="Proteomes" id="UP000306798">
    <property type="component" value="Unassembled WGS sequence"/>
</dbReference>
<dbReference type="SMART" id="SM00530">
    <property type="entry name" value="HTH_XRE"/>
    <property type="match status" value="1"/>
</dbReference>
<feature type="domain" description="HTH cro/C1-type" evidence="1">
    <location>
        <begin position="35"/>
        <end position="89"/>
    </location>
</feature>
<accession>A0A4S4FAV7</accession>
<dbReference type="InterPro" id="IPR010982">
    <property type="entry name" value="Lambda_DNA-bd_dom_sf"/>
</dbReference>
<dbReference type="AlphaFoldDB" id="A0A4S4FAV7"/>
<gene>
    <name evidence="2" type="ORF">E5991_02535</name>
</gene>
<dbReference type="CDD" id="cd00093">
    <property type="entry name" value="HTH_XRE"/>
    <property type="match status" value="1"/>
</dbReference>
<sequence>MVSYCQLSDSAAACCTLKDMASYGQEFAKELAAELRAQKARRKVSDEQIAEAIGVHRVSVSRYLTGDRPIPIVVFADLCRFLQVSPVKLVDEAEQRTRRNP</sequence>
<dbReference type="SUPFAM" id="SSF47413">
    <property type="entry name" value="lambda repressor-like DNA-binding domains"/>
    <property type="match status" value="1"/>
</dbReference>
<proteinExistence type="predicted"/>
<organism evidence="2 3">
    <name type="scientific">Bifidobacterium pseudolongum</name>
    <dbReference type="NCBI Taxonomy" id="1694"/>
    <lineage>
        <taxon>Bacteria</taxon>
        <taxon>Bacillati</taxon>
        <taxon>Actinomycetota</taxon>
        <taxon>Actinomycetes</taxon>
        <taxon>Bifidobacteriales</taxon>
        <taxon>Bifidobacteriaceae</taxon>
        <taxon>Bifidobacterium</taxon>
    </lineage>
</organism>
<comment type="caution">
    <text evidence="2">The sequence shown here is derived from an EMBL/GenBank/DDBJ whole genome shotgun (WGS) entry which is preliminary data.</text>
</comment>
<name>A0A4S4FAV7_9BIFI</name>
<evidence type="ECO:0000313" key="3">
    <source>
        <dbReference type="Proteomes" id="UP000306798"/>
    </source>
</evidence>
<dbReference type="EMBL" id="SSTF01000005">
    <property type="protein sequence ID" value="THG27110.1"/>
    <property type="molecule type" value="Genomic_DNA"/>
</dbReference>
<evidence type="ECO:0000313" key="2">
    <source>
        <dbReference type="EMBL" id="THG27110.1"/>
    </source>
</evidence>
<protein>
    <submittedName>
        <fullName evidence="2">Helix-turn-helix domain-containing protein</fullName>
    </submittedName>
</protein>
<evidence type="ECO:0000259" key="1">
    <source>
        <dbReference type="PROSITE" id="PS50943"/>
    </source>
</evidence>
<reference evidence="2 3" key="1">
    <citation type="submission" date="2019-04" db="EMBL/GenBank/DDBJ databases">
        <title>Microbes associate with the intestines of laboratory mice.</title>
        <authorList>
            <person name="Navarre W."/>
            <person name="Wong E."/>
            <person name="Huang K.C."/>
            <person name="Tropini C."/>
            <person name="Ng K."/>
            <person name="Yu B."/>
        </authorList>
    </citation>
    <scope>NUCLEOTIDE SEQUENCE [LARGE SCALE GENOMIC DNA]</scope>
    <source>
        <strain evidence="2 3">NM87_A27A</strain>
    </source>
</reference>
<dbReference type="PROSITE" id="PS50943">
    <property type="entry name" value="HTH_CROC1"/>
    <property type="match status" value="1"/>
</dbReference>
<dbReference type="Gene3D" id="1.10.260.40">
    <property type="entry name" value="lambda repressor-like DNA-binding domains"/>
    <property type="match status" value="1"/>
</dbReference>
<dbReference type="InterPro" id="IPR001387">
    <property type="entry name" value="Cro/C1-type_HTH"/>
</dbReference>